<evidence type="ECO:0000256" key="6">
    <source>
        <dbReference type="ARBA" id="ARBA00022989"/>
    </source>
</evidence>
<evidence type="ECO:0000256" key="4">
    <source>
        <dbReference type="ARBA" id="ARBA00022597"/>
    </source>
</evidence>
<feature type="transmembrane region" description="Helical" evidence="8">
    <location>
        <begin position="56"/>
        <end position="79"/>
    </location>
</feature>
<accession>A0A1T0CLB3</accession>
<dbReference type="GO" id="GO:0008982">
    <property type="term" value="F:protein-N(PI)-phosphohistidine-sugar phosphotransferase activity"/>
    <property type="evidence" value="ECO:0007669"/>
    <property type="project" value="InterPro"/>
</dbReference>
<evidence type="ECO:0000256" key="2">
    <source>
        <dbReference type="ARBA" id="ARBA00022448"/>
    </source>
</evidence>
<evidence type="ECO:0000256" key="7">
    <source>
        <dbReference type="ARBA" id="ARBA00023136"/>
    </source>
</evidence>
<reference evidence="10 11" key="1">
    <citation type="submission" date="2017-02" db="EMBL/GenBank/DDBJ databases">
        <title>Draft genome sequence of Moraxella pluranimalium CCUG 54913T type strain.</title>
        <authorList>
            <person name="Salva-Serra F."/>
            <person name="Engstrom-Jakobsson H."/>
            <person name="Thorell K."/>
            <person name="Jaen-Luchoro D."/>
            <person name="Gonzales-Siles L."/>
            <person name="Karlsson R."/>
            <person name="Yazdan S."/>
            <person name="Boulund F."/>
            <person name="Johnning A."/>
            <person name="Engstrand L."/>
            <person name="Kristiansson E."/>
            <person name="Moore E."/>
        </authorList>
    </citation>
    <scope>NUCLEOTIDE SEQUENCE [LARGE SCALE GENOMIC DNA]</scope>
    <source>
        <strain evidence="10 11">CCUG 54913</strain>
    </source>
</reference>
<keyword evidence="3" id="KW-1003">Cell membrane</keyword>
<evidence type="ECO:0000256" key="8">
    <source>
        <dbReference type="SAM" id="Phobius"/>
    </source>
</evidence>
<dbReference type="GO" id="GO:0009401">
    <property type="term" value="P:phosphoenolpyruvate-dependent sugar phosphotransferase system"/>
    <property type="evidence" value="ECO:0007669"/>
    <property type="project" value="InterPro"/>
</dbReference>
<feature type="transmembrane region" description="Helical" evidence="8">
    <location>
        <begin position="252"/>
        <end position="272"/>
    </location>
</feature>
<dbReference type="OrthoDB" id="396983at2"/>
<feature type="transmembrane region" description="Helical" evidence="8">
    <location>
        <begin position="201"/>
        <end position="220"/>
    </location>
</feature>
<comment type="caution">
    <text evidence="10">The sequence shown here is derived from an EMBL/GenBank/DDBJ whole genome shotgun (WGS) entry which is preliminary data.</text>
</comment>
<feature type="transmembrane region" description="Helical" evidence="8">
    <location>
        <begin position="303"/>
        <end position="322"/>
    </location>
</feature>
<evidence type="ECO:0000313" key="10">
    <source>
        <dbReference type="EMBL" id="OOS23137.1"/>
    </source>
</evidence>
<comment type="subcellular location">
    <subcellularLocation>
        <location evidence="1">Cell membrane</location>
        <topology evidence="1">Multi-pass membrane protein</topology>
    </subcellularLocation>
</comment>
<sequence length="341" mass="35069">MTAFSLKAHLERQHIVISWQRYGIEALNFMALGLFSSLILGLIIKNIGTWANLPWLIDIGTQAQSMVGAAIGAGVAYALKSPPLVLFTSIITGFAGASLGGPVGAFVAALIGAEFGKFVHRTTPLDIIVTPATTLIVGMAVAGFVSPLIAELMTSLGQFIMWAVELSPIIMSIVVAVAMGLILTLPISSAAIAISLGLGGLAAGAATVGCAAQMIGFAVMSYRDNGMGGAVACGLGTSMIQMPNILKNPKIWLPPTLSGAILAPFATAMFGMTNIPSGAGMGTSGLVGQIGTLDAMGTSLSTWGLIIAFHVLLPALLTWVFAKIMRAKGWIKDGDLALDKA</sequence>
<feature type="transmembrane region" description="Helical" evidence="8">
    <location>
        <begin position="26"/>
        <end position="44"/>
    </location>
</feature>
<proteinExistence type="predicted"/>
<keyword evidence="4 10" id="KW-0762">Sugar transport</keyword>
<evidence type="ECO:0000259" key="9">
    <source>
        <dbReference type="Pfam" id="PF13303"/>
    </source>
</evidence>
<dbReference type="RefSeq" id="WP_078254628.1">
    <property type="nucleotide sequence ID" value="NZ_MUYU01000019.1"/>
</dbReference>
<dbReference type="Pfam" id="PF13303">
    <property type="entry name" value="PTS_EIIC_2"/>
    <property type="match status" value="1"/>
</dbReference>
<keyword evidence="5 8" id="KW-0812">Transmembrane</keyword>
<evidence type="ECO:0000256" key="1">
    <source>
        <dbReference type="ARBA" id="ARBA00004651"/>
    </source>
</evidence>
<feature type="domain" description="Phosphotransferase system EIIC" evidence="9">
    <location>
        <begin position="25"/>
        <end position="337"/>
    </location>
</feature>
<dbReference type="Proteomes" id="UP000189800">
    <property type="component" value="Unassembled WGS sequence"/>
</dbReference>
<dbReference type="STRING" id="470453.B0680_08225"/>
<feature type="transmembrane region" description="Helical" evidence="8">
    <location>
        <begin position="169"/>
        <end position="194"/>
    </location>
</feature>
<keyword evidence="6 8" id="KW-1133">Transmembrane helix</keyword>
<evidence type="ECO:0000256" key="3">
    <source>
        <dbReference type="ARBA" id="ARBA00022475"/>
    </source>
</evidence>
<dbReference type="AlphaFoldDB" id="A0A1T0CLB3"/>
<organism evidence="10 11">
    <name type="scientific">Moraxella pluranimalium</name>
    <dbReference type="NCBI Taxonomy" id="470453"/>
    <lineage>
        <taxon>Bacteria</taxon>
        <taxon>Pseudomonadati</taxon>
        <taxon>Pseudomonadota</taxon>
        <taxon>Gammaproteobacteria</taxon>
        <taxon>Moraxellales</taxon>
        <taxon>Moraxellaceae</taxon>
        <taxon>Moraxella</taxon>
    </lineage>
</organism>
<dbReference type="InterPro" id="IPR003352">
    <property type="entry name" value="PTS_EIIC"/>
</dbReference>
<dbReference type="GO" id="GO:0005886">
    <property type="term" value="C:plasma membrane"/>
    <property type="evidence" value="ECO:0007669"/>
    <property type="project" value="UniProtKB-SubCell"/>
</dbReference>
<keyword evidence="11" id="KW-1185">Reference proteome</keyword>
<feature type="transmembrane region" description="Helical" evidence="8">
    <location>
        <begin position="85"/>
        <end position="113"/>
    </location>
</feature>
<dbReference type="EMBL" id="MUYU01000019">
    <property type="protein sequence ID" value="OOS23137.1"/>
    <property type="molecule type" value="Genomic_DNA"/>
</dbReference>
<evidence type="ECO:0000256" key="5">
    <source>
        <dbReference type="ARBA" id="ARBA00022692"/>
    </source>
</evidence>
<gene>
    <name evidence="10" type="ORF">B0680_08225</name>
</gene>
<name>A0A1T0CLB3_9GAMM</name>
<feature type="transmembrane region" description="Helical" evidence="8">
    <location>
        <begin position="125"/>
        <end position="149"/>
    </location>
</feature>
<keyword evidence="2" id="KW-0813">Transport</keyword>
<protein>
    <submittedName>
        <fullName evidence="10">PTS sugar transporter subunit IID</fullName>
    </submittedName>
</protein>
<keyword evidence="7 8" id="KW-0472">Membrane</keyword>
<evidence type="ECO:0000313" key="11">
    <source>
        <dbReference type="Proteomes" id="UP000189800"/>
    </source>
</evidence>